<dbReference type="EMBL" id="UOEW01000212">
    <property type="protein sequence ID" value="VAW38798.1"/>
    <property type="molecule type" value="Genomic_DNA"/>
</dbReference>
<name>A0A3B0V5H6_9ZZZZ</name>
<evidence type="ECO:0000313" key="1">
    <source>
        <dbReference type="EMBL" id="VAW38798.1"/>
    </source>
</evidence>
<dbReference type="AlphaFoldDB" id="A0A3B0V5H6"/>
<accession>A0A3B0V5H6</accession>
<sequence>MNRYTRKNNEIYWFGQTVRNFLSENENFEDKP</sequence>
<proteinExistence type="predicted"/>
<organism evidence="1">
    <name type="scientific">hydrothermal vent metagenome</name>
    <dbReference type="NCBI Taxonomy" id="652676"/>
    <lineage>
        <taxon>unclassified sequences</taxon>
        <taxon>metagenomes</taxon>
        <taxon>ecological metagenomes</taxon>
    </lineage>
</organism>
<gene>
    <name evidence="1" type="ORF">MNBD_GAMMA01-2283</name>
</gene>
<protein>
    <submittedName>
        <fullName evidence="1">Uncharacterized protein</fullName>
    </submittedName>
</protein>
<reference evidence="1" key="1">
    <citation type="submission" date="2018-06" db="EMBL/GenBank/DDBJ databases">
        <authorList>
            <person name="Zhirakovskaya E."/>
        </authorList>
    </citation>
    <scope>NUCLEOTIDE SEQUENCE</scope>
</reference>